<protein>
    <submittedName>
        <fullName evidence="3">Uncharacterized protein</fullName>
    </submittedName>
</protein>
<evidence type="ECO:0000313" key="4">
    <source>
        <dbReference type="Proteomes" id="UP000076083"/>
    </source>
</evidence>
<dbReference type="AlphaFoldDB" id="A0A160A159"/>
<keyword evidence="2" id="KW-0732">Signal</keyword>
<feature type="region of interest" description="Disordered" evidence="1">
    <location>
        <begin position="28"/>
        <end position="107"/>
    </location>
</feature>
<dbReference type="RefSeq" id="WP_063323666.1">
    <property type="nucleotide sequence ID" value="NZ_CP015225.1"/>
</dbReference>
<feature type="signal peptide" evidence="2">
    <location>
        <begin position="1"/>
        <end position="25"/>
    </location>
</feature>
<dbReference type="Proteomes" id="UP000076083">
    <property type="component" value="Chromosome"/>
</dbReference>
<feature type="compositionally biased region" description="Polar residues" evidence="1">
    <location>
        <begin position="32"/>
        <end position="50"/>
    </location>
</feature>
<evidence type="ECO:0000256" key="1">
    <source>
        <dbReference type="SAM" id="MobiDB-lite"/>
    </source>
</evidence>
<dbReference type="EMBL" id="CP015225">
    <property type="protein sequence ID" value="AMZ73494.1"/>
    <property type="molecule type" value="Genomic_DNA"/>
</dbReference>
<feature type="compositionally biased region" description="Polar residues" evidence="1">
    <location>
        <begin position="72"/>
        <end position="107"/>
    </location>
</feature>
<accession>A0A160A159</accession>
<organism evidence="3 4">
    <name type="scientific">Pseudomonas fluorescens</name>
    <dbReference type="NCBI Taxonomy" id="294"/>
    <lineage>
        <taxon>Bacteria</taxon>
        <taxon>Pseudomonadati</taxon>
        <taxon>Pseudomonadota</taxon>
        <taxon>Gammaproteobacteria</taxon>
        <taxon>Pseudomonadales</taxon>
        <taxon>Pseudomonadaceae</taxon>
        <taxon>Pseudomonas</taxon>
    </lineage>
</organism>
<sequence>MRRPLFTTVPALLCLTLLCTAASEAAERQRSGGFSTSRGHSGTYQTTVSGQRGAGLNRQQTITGADGKTLSRDASYSYDQVSNTLHRSVTGSQGNTRSGSITVTPTP</sequence>
<reference evidence="4" key="1">
    <citation type="submission" date="2016-04" db="EMBL/GenBank/DDBJ databases">
        <authorList>
            <person name="Ray J."/>
            <person name="Price M."/>
            <person name="Deutschbauer A."/>
        </authorList>
    </citation>
    <scope>NUCLEOTIDE SEQUENCE [LARGE SCALE GENOMIC DNA]</scope>
    <source>
        <strain evidence="4">FW300-N2E2</strain>
    </source>
</reference>
<reference evidence="3 4" key="2">
    <citation type="journal article" date="2018" name="Nature">
        <title>Mutant phenotypes for thousands of bacterial genes of unknown function.</title>
        <authorList>
            <person name="Price M.N."/>
            <person name="Wetmore K.M."/>
            <person name="Waters R.J."/>
            <person name="Callaghan M."/>
            <person name="Ray J."/>
            <person name="Liu H."/>
            <person name="Kuehl J.V."/>
            <person name="Melnyk R.A."/>
            <person name="Lamson J.S."/>
            <person name="Suh Y."/>
            <person name="Carlson H.K."/>
            <person name="Esquivel Z."/>
            <person name="Sadeeshkumar H."/>
            <person name="Chakraborty R."/>
            <person name="Zane G.M."/>
            <person name="Rubin B.E."/>
            <person name="Wall J.D."/>
            <person name="Visel A."/>
            <person name="Bristow J."/>
            <person name="Blow M.J."/>
            <person name="Arkin A.P."/>
            <person name="Deutschbauer A.M."/>
        </authorList>
    </citation>
    <scope>NUCLEOTIDE SEQUENCE [LARGE SCALE GENOMIC DNA]</scope>
    <source>
        <strain evidence="3 4">FW300-N2E2</strain>
    </source>
</reference>
<evidence type="ECO:0000313" key="3">
    <source>
        <dbReference type="EMBL" id="AMZ73494.1"/>
    </source>
</evidence>
<evidence type="ECO:0000256" key="2">
    <source>
        <dbReference type="SAM" id="SignalP"/>
    </source>
</evidence>
<feature type="chain" id="PRO_5007811746" evidence="2">
    <location>
        <begin position="26"/>
        <end position="107"/>
    </location>
</feature>
<proteinExistence type="predicted"/>
<name>A0A160A159_PSEFL</name>
<gene>
    <name evidence="3" type="ORF">TK06_21155</name>
</gene>